<evidence type="ECO:0000256" key="2">
    <source>
        <dbReference type="ARBA" id="ARBA00009592"/>
    </source>
</evidence>
<accession>A0A371H3Z2</accession>
<dbReference type="AlphaFoldDB" id="A0A371H3Z2"/>
<dbReference type="PANTHER" id="PTHR48052">
    <property type="entry name" value="UNNAMED PRODUCT"/>
    <property type="match status" value="1"/>
</dbReference>
<dbReference type="PROSITE" id="PS51450">
    <property type="entry name" value="LRR"/>
    <property type="match status" value="2"/>
</dbReference>
<evidence type="ECO:0000313" key="15">
    <source>
        <dbReference type="Proteomes" id="UP000257109"/>
    </source>
</evidence>
<protein>
    <submittedName>
        <fullName evidence="14">Receptor-like protein 12</fullName>
    </submittedName>
</protein>
<dbReference type="EMBL" id="QJKJ01003665">
    <property type="protein sequence ID" value="RDX97406.1"/>
    <property type="molecule type" value="Genomic_DNA"/>
</dbReference>
<evidence type="ECO:0000256" key="1">
    <source>
        <dbReference type="ARBA" id="ARBA00004251"/>
    </source>
</evidence>
<evidence type="ECO:0000256" key="5">
    <source>
        <dbReference type="ARBA" id="ARBA00022692"/>
    </source>
</evidence>
<name>A0A371H3Z2_MUCPR</name>
<dbReference type="Pfam" id="PF08263">
    <property type="entry name" value="LRRNT_2"/>
    <property type="match status" value="1"/>
</dbReference>
<evidence type="ECO:0000256" key="12">
    <source>
        <dbReference type="SAM" id="Phobius"/>
    </source>
</evidence>
<keyword evidence="11" id="KW-0325">Glycoprotein</keyword>
<evidence type="ECO:0000256" key="6">
    <source>
        <dbReference type="ARBA" id="ARBA00022729"/>
    </source>
</evidence>
<dbReference type="Gene3D" id="3.80.10.10">
    <property type="entry name" value="Ribonuclease Inhibitor"/>
    <property type="match status" value="6"/>
</dbReference>
<dbReference type="InterPro" id="IPR032675">
    <property type="entry name" value="LRR_dom_sf"/>
</dbReference>
<dbReference type="OrthoDB" id="1394818at2759"/>
<dbReference type="PRINTS" id="PR00019">
    <property type="entry name" value="LEURICHRPT"/>
</dbReference>
<dbReference type="InterPro" id="IPR001611">
    <property type="entry name" value="Leu-rich_rpt"/>
</dbReference>
<keyword evidence="9 12" id="KW-0472">Membrane</keyword>
<evidence type="ECO:0000256" key="3">
    <source>
        <dbReference type="ARBA" id="ARBA00022475"/>
    </source>
</evidence>
<feature type="domain" description="Leucine-rich repeat-containing N-terminal plant-type" evidence="13">
    <location>
        <begin position="90"/>
        <end position="134"/>
    </location>
</feature>
<dbReference type="SUPFAM" id="SSF52047">
    <property type="entry name" value="RNI-like"/>
    <property type="match status" value="2"/>
</dbReference>
<comment type="similarity">
    <text evidence="2">Belongs to the RLP family.</text>
</comment>
<keyword evidence="5 12" id="KW-0812">Transmembrane</keyword>
<comment type="subcellular location">
    <subcellularLocation>
        <location evidence="1">Cell membrane</location>
        <topology evidence="1">Single-pass type I membrane protein</topology>
    </subcellularLocation>
</comment>
<dbReference type="GO" id="GO:0005886">
    <property type="term" value="C:plasma membrane"/>
    <property type="evidence" value="ECO:0007669"/>
    <property type="project" value="UniProtKB-SubCell"/>
</dbReference>
<dbReference type="FunFam" id="3.80.10.10:FF:000041">
    <property type="entry name" value="LRR receptor-like serine/threonine-protein kinase ERECTA"/>
    <property type="match status" value="1"/>
</dbReference>
<evidence type="ECO:0000256" key="10">
    <source>
        <dbReference type="ARBA" id="ARBA00023170"/>
    </source>
</evidence>
<keyword evidence="8 12" id="KW-1133">Transmembrane helix</keyword>
<evidence type="ECO:0000256" key="11">
    <source>
        <dbReference type="ARBA" id="ARBA00023180"/>
    </source>
</evidence>
<gene>
    <name evidence="14" type="primary">RLP12</name>
    <name evidence="14" type="ORF">CR513_19825</name>
</gene>
<reference evidence="14" key="1">
    <citation type="submission" date="2018-05" db="EMBL/GenBank/DDBJ databases">
        <title>Draft genome of Mucuna pruriens seed.</title>
        <authorList>
            <person name="Nnadi N.E."/>
            <person name="Vos R."/>
            <person name="Hasami M.H."/>
            <person name="Devisetty U.K."/>
            <person name="Aguiy J.C."/>
        </authorList>
    </citation>
    <scope>NUCLEOTIDE SEQUENCE [LARGE SCALE GENOMIC DNA]</scope>
    <source>
        <strain evidence="14">JCA_2017</strain>
    </source>
</reference>
<comment type="caution">
    <text evidence="14">The sequence shown here is derived from an EMBL/GenBank/DDBJ whole genome shotgun (WGS) entry which is preliminary data.</text>
</comment>
<dbReference type="SMART" id="SM00369">
    <property type="entry name" value="LRR_TYP"/>
    <property type="match status" value="7"/>
</dbReference>
<keyword evidence="4" id="KW-0433">Leucine-rich repeat</keyword>
<evidence type="ECO:0000256" key="9">
    <source>
        <dbReference type="ARBA" id="ARBA00023136"/>
    </source>
</evidence>
<feature type="transmembrane region" description="Helical" evidence="12">
    <location>
        <begin position="1090"/>
        <end position="1113"/>
    </location>
</feature>
<dbReference type="Proteomes" id="UP000257109">
    <property type="component" value="Unassembled WGS sequence"/>
</dbReference>
<evidence type="ECO:0000256" key="8">
    <source>
        <dbReference type="ARBA" id="ARBA00022989"/>
    </source>
</evidence>
<keyword evidence="7" id="KW-0677">Repeat</keyword>
<dbReference type="FunFam" id="3.80.10.10:FF:000213">
    <property type="entry name" value="Tyrosine-sulfated glycopeptide receptor 1"/>
    <property type="match status" value="1"/>
</dbReference>
<feature type="non-terminal residue" evidence="14">
    <location>
        <position position="1"/>
    </location>
</feature>
<feature type="transmembrane region" description="Helical" evidence="12">
    <location>
        <begin position="58"/>
        <end position="75"/>
    </location>
</feature>
<organism evidence="14 15">
    <name type="scientific">Mucuna pruriens</name>
    <name type="common">Velvet bean</name>
    <name type="synonym">Dolichos pruriens</name>
    <dbReference type="NCBI Taxonomy" id="157652"/>
    <lineage>
        <taxon>Eukaryota</taxon>
        <taxon>Viridiplantae</taxon>
        <taxon>Streptophyta</taxon>
        <taxon>Embryophyta</taxon>
        <taxon>Tracheophyta</taxon>
        <taxon>Spermatophyta</taxon>
        <taxon>Magnoliopsida</taxon>
        <taxon>eudicotyledons</taxon>
        <taxon>Gunneridae</taxon>
        <taxon>Pentapetalae</taxon>
        <taxon>rosids</taxon>
        <taxon>fabids</taxon>
        <taxon>Fabales</taxon>
        <taxon>Fabaceae</taxon>
        <taxon>Papilionoideae</taxon>
        <taxon>50 kb inversion clade</taxon>
        <taxon>NPAAA clade</taxon>
        <taxon>indigoferoid/millettioid clade</taxon>
        <taxon>Phaseoleae</taxon>
        <taxon>Mucuna</taxon>
    </lineage>
</organism>
<dbReference type="Pfam" id="PF00560">
    <property type="entry name" value="LRR_1"/>
    <property type="match status" value="9"/>
</dbReference>
<evidence type="ECO:0000259" key="13">
    <source>
        <dbReference type="Pfam" id="PF08263"/>
    </source>
</evidence>
<proteinExistence type="inferred from homology"/>
<dbReference type="STRING" id="157652.A0A371H3Z2"/>
<dbReference type="InterPro" id="IPR013210">
    <property type="entry name" value="LRR_N_plant-typ"/>
</dbReference>
<sequence>MLPQPECERLTCTVDWNFVTVEVGLVFGHGIVFYPLLIWKRTNAQKAKNAEVKTENRVMKAGLVSSLLVMLLYWLCLCNHVFVVSSLCLDDQRSLLLQFKKNLTFMDMADRSSSRLKWWNASDDCCKWMGVSCDKEGHVTSLDLSEESIYGGFENSTSLFSLQHLQHLNLAENYFVSEIPSAFNKLENLTYLNLSKASFVGQIPIEISQLTKLVTLDISSSFPFYTEQRLKLENPNLRRLVQNLTSIRQLYLDGVSISVPGHEWCSALLSLHDLQELRMSQCSLSGPLDPSLARLENLSVIVLDENNLSSPVPQTFAHFKNLTILRLYNCELTGTFPQKVFHIRTLSLVDISFNNNLHGFFSEFPLSGSLQTLRVSNTNFTGAFPHSIGNVRNLSNLDLSNCGFNGTIPDSLSNLTKLSYLDMSHNNFTGPMTSFGMAKNLTNLDLSDNDLSGIIPPSHFERLYNLVNIDLSYNSFTGSIPSSLFTLPSLQQIRLSDNEFSQLDEFINVTSSRIEILDISNNNLFGSIPSSLFKLPLLQVIRLSRNQFSQLDEFINVSSSILDTLDLSRNNLSGSFPTFIFHLSALSLLQLSSNKFNGSVQLNKLFELKNLTLLELSHLSVNADVTNVDPSSFPSISNINLASCNLKTFPGFLRNLSTLMYLDLSDNQIQGTVPNRIWKLDDLMHLNISHNLLTDLEGPLQNLPSNLVYLDLHYNKLQGSLPVFAKDVMYLDFSSNKFSSVIPRDIGHYLSLTCFLSLSNNTLHGSIPDSLCNASNLEVLDLSINKISGKIPSCLMMMSDTLEVINLKNNNISGPIPDTVQASCGLWTLNLHGNLLDGLIPKSLAHCLKLEEISTLRILVLRNNKFQGSLLCSKANKTWEMLQIVDVAFNNFSGKLPGKYFMTGKRDIHNKDEAEAKLIEKKFDIYQQIYYQDRVTVISKGLQMELVKILTIFTCIDFSSNHLEGPIPEELMDFNELYVLNLSNNALFGKIPSSIGNLIQLESLDLSQNSLSGEIPLQLASLSFLSYLNLSFNHLVGKIPTGTQLQSFPASSFEGNDGLYGPPLTENPHGKELAVLAQPECGRLACTIDWNFISVELGLVFGYGIVFGPLLIWKRWRVWYWQLIHKILCWIFPQMYLEYVTHRGQTYTILRWWY</sequence>
<dbReference type="SUPFAM" id="SSF52058">
    <property type="entry name" value="L domain-like"/>
    <property type="match status" value="1"/>
</dbReference>
<keyword evidence="10" id="KW-0675">Receptor</keyword>
<keyword evidence="3" id="KW-1003">Cell membrane</keyword>
<feature type="transmembrane region" description="Helical" evidence="12">
    <location>
        <begin position="16"/>
        <end position="37"/>
    </location>
</feature>
<dbReference type="PANTHER" id="PTHR48052:SF8">
    <property type="entry name" value="LRR RECEPTOR-LIKE SERINE_THREONINE-PROTEIN KINASE FLS2"/>
    <property type="match status" value="1"/>
</dbReference>
<keyword evidence="15" id="KW-1185">Reference proteome</keyword>
<keyword evidence="6" id="KW-0732">Signal</keyword>
<dbReference type="Pfam" id="PF13855">
    <property type="entry name" value="LRR_8"/>
    <property type="match status" value="3"/>
</dbReference>
<evidence type="ECO:0000256" key="7">
    <source>
        <dbReference type="ARBA" id="ARBA00022737"/>
    </source>
</evidence>
<dbReference type="InterPro" id="IPR003591">
    <property type="entry name" value="Leu-rich_rpt_typical-subtyp"/>
</dbReference>
<evidence type="ECO:0000256" key="4">
    <source>
        <dbReference type="ARBA" id="ARBA00022614"/>
    </source>
</evidence>
<evidence type="ECO:0000313" key="14">
    <source>
        <dbReference type="EMBL" id="RDX97406.1"/>
    </source>
</evidence>
<dbReference type="FunFam" id="3.80.10.10:FF:000095">
    <property type="entry name" value="LRR receptor-like serine/threonine-protein kinase GSO1"/>
    <property type="match status" value="1"/>
</dbReference>